<dbReference type="PANTHER" id="PTHR33841">
    <property type="entry name" value="DNA METHYLTRANSFERASE YEEA-RELATED"/>
    <property type="match status" value="1"/>
</dbReference>
<sequence>MNPLVNYFRNLHEIHSSQAAVKETSYYGTLETLLNEIGKTLKPRVRCIINLRNQGAGLPDGGLFNVDQFQKNQELEPFTAIFPERGAIEIKGTKEDIKKIAASEQVQKYWQKYGQVLVTNYRDFLLIGRNSQGQPVELEAYSLAPSEAEFWLKTSNPSKFAAEHGDSLLEYLKRVLLQAAPITSPADVAWFLASYARDAKARLEHHSDLPALANIRQALENALGIKFEREQGNKFFRSTLVQTLFYGLFSAWVLWHKQNLNREDKEDKFDWKSAAHHLHVPMLAILFEQIAAPSKLKSLGLVEVLNWTGAALNRVRREEFFRQFDEGQAVQYFYEPFLQAFDPDLRKELGVWYTPPEIVRYMVARVDRVLREELNIEDGLANPDVYVLDPCCGTGAYLVEVLRYITDTLQENGAGALAMALVKKAAIERIFGFEILTAPFVVAHLQLGLFLQSLGVPLIEDSERVGIYLTNALTGWQPPDEESKQKIQQLQLSFPELNKEREAADEVKRGKPILVILGNPPYNAFAGTSPAEEAGLVEVYKQGLISDWGIKKFNLDELYVRFFRLAERCISENTGKGVVCYISNYSWVSEPSFVVLRQNLLKNFNKFWIENMHGNRKISEYAPDGRTSETIFSIPGFSAGIQQGVVISLWLKNSSQQGTKVLFRDDIDAAKAVERRSQLLESLNNQDFDSLYQVSNPEQSNRYSFRPSDVSSHYLAWPKLTDLCKIMPFNGPVERRGNSLIVYKTDRNQLELIELYLDPNKTDQEIEAIAPRWMKSSGEFKAEKSRKAKLRDNVSYKPDKIIPYPFKPFDIRLAYLDSEIQPLFSRPSPELLAQKEIILNSFFISRDTADKSPEGSPFYFSKLVCDYDCISGHARHFPILLKPESKQKTQKYSKQLFNTQEFIDTTLTANLSEKSRQYLNQLGINNLDENIENASLIWLHSLAIGYSPLYLGENADGIRQDFPRIPLPNSQELLIKSAQLGQAIASLLDTENPVIGVTKKPTPALQKIALISCTDGGNLNPDKGDLIINVGWGHGGKNGVTMPGKGKAIARQYTTAEMSVISPEMRKLLGTTTYDIYLNDRAYWQNIPARVWEYTIGGYQVIKKWLSYREEKLLGRGLTIAEVQEVSEMTRRITAIILLESDLDDNYQNIKTAVYSF</sequence>
<protein>
    <recommendedName>
        <fullName evidence="1">site-specific DNA-methyltransferase (adenine-specific)</fullName>
        <ecNumber evidence="1">2.1.1.72</ecNumber>
    </recommendedName>
</protein>
<name>A0A822L4U9_MICAE</name>
<evidence type="ECO:0000259" key="6">
    <source>
        <dbReference type="Pfam" id="PF18135"/>
    </source>
</evidence>
<feature type="domain" description="DNA methylase adenine-specific" evidence="5">
    <location>
        <begin position="333"/>
        <end position="445"/>
    </location>
</feature>
<keyword evidence="2 7" id="KW-0489">Methyltransferase</keyword>
<dbReference type="Pfam" id="PF02384">
    <property type="entry name" value="N6_Mtase"/>
    <property type="match status" value="1"/>
</dbReference>
<comment type="catalytic activity">
    <reaction evidence="4">
        <text>a 2'-deoxyadenosine in DNA + S-adenosyl-L-methionine = an N(6)-methyl-2'-deoxyadenosine in DNA + S-adenosyl-L-homocysteine + H(+)</text>
        <dbReference type="Rhea" id="RHEA:15197"/>
        <dbReference type="Rhea" id="RHEA-COMP:12418"/>
        <dbReference type="Rhea" id="RHEA-COMP:12419"/>
        <dbReference type="ChEBI" id="CHEBI:15378"/>
        <dbReference type="ChEBI" id="CHEBI:57856"/>
        <dbReference type="ChEBI" id="CHEBI:59789"/>
        <dbReference type="ChEBI" id="CHEBI:90615"/>
        <dbReference type="ChEBI" id="CHEBI:90616"/>
        <dbReference type="EC" id="2.1.1.72"/>
    </reaction>
</comment>
<dbReference type="SUPFAM" id="SSF53335">
    <property type="entry name" value="S-adenosyl-L-methionine-dependent methyltransferases"/>
    <property type="match status" value="1"/>
</dbReference>
<dbReference type="InterPro" id="IPR003356">
    <property type="entry name" value="DNA_methylase_A-5"/>
</dbReference>
<dbReference type="Proteomes" id="UP000005806">
    <property type="component" value="Unassembled WGS sequence"/>
</dbReference>
<evidence type="ECO:0000256" key="3">
    <source>
        <dbReference type="ARBA" id="ARBA00022679"/>
    </source>
</evidence>
<organism evidence="7 8">
    <name type="scientific">Microcystis aeruginosa PCC 9432</name>
    <dbReference type="NCBI Taxonomy" id="1160280"/>
    <lineage>
        <taxon>Bacteria</taxon>
        <taxon>Bacillati</taxon>
        <taxon>Cyanobacteriota</taxon>
        <taxon>Cyanophyceae</taxon>
        <taxon>Oscillatoriophycideae</taxon>
        <taxon>Chroococcales</taxon>
        <taxon>Microcystaceae</taxon>
        <taxon>Microcystis</taxon>
    </lineage>
</organism>
<dbReference type="EC" id="2.1.1.72" evidence="1"/>
<gene>
    <name evidence="7" type="ORF">MICCA_1030012</name>
</gene>
<dbReference type="InterPro" id="IPR050953">
    <property type="entry name" value="N4_N6_ade-DNA_methylase"/>
</dbReference>
<dbReference type="GO" id="GO:0008170">
    <property type="term" value="F:N-methyltransferase activity"/>
    <property type="evidence" value="ECO:0007669"/>
    <property type="project" value="InterPro"/>
</dbReference>
<dbReference type="GO" id="GO:0009007">
    <property type="term" value="F:site-specific DNA-methyltransferase (adenine-specific) activity"/>
    <property type="evidence" value="ECO:0007669"/>
    <property type="project" value="UniProtKB-EC"/>
</dbReference>
<dbReference type="InterPro" id="IPR041635">
    <property type="entry name" value="Type_ISP_LLaBIII_C"/>
</dbReference>
<dbReference type="Pfam" id="PF18135">
    <property type="entry name" value="Type_ISP_C"/>
    <property type="match status" value="1"/>
</dbReference>
<feature type="domain" description="Type ISP restriction-modification enzyme LLaBIII C-terminal specificity" evidence="6">
    <location>
        <begin position="770"/>
        <end position="1123"/>
    </location>
</feature>
<evidence type="ECO:0000259" key="5">
    <source>
        <dbReference type="Pfam" id="PF02384"/>
    </source>
</evidence>
<evidence type="ECO:0000313" key="7">
    <source>
        <dbReference type="EMBL" id="CCH91019.1"/>
    </source>
</evidence>
<evidence type="ECO:0000256" key="1">
    <source>
        <dbReference type="ARBA" id="ARBA00011900"/>
    </source>
</evidence>
<dbReference type="EMBL" id="CAIH01000006">
    <property type="protein sequence ID" value="CCH91019.1"/>
    <property type="molecule type" value="Genomic_DNA"/>
</dbReference>
<dbReference type="GO" id="GO:0003677">
    <property type="term" value="F:DNA binding"/>
    <property type="evidence" value="ECO:0007669"/>
    <property type="project" value="InterPro"/>
</dbReference>
<keyword evidence="3 7" id="KW-0808">Transferase</keyword>
<dbReference type="InterPro" id="IPR029063">
    <property type="entry name" value="SAM-dependent_MTases_sf"/>
</dbReference>
<dbReference type="PRINTS" id="PR00507">
    <property type="entry name" value="N12N6MTFRASE"/>
</dbReference>
<dbReference type="PANTHER" id="PTHR33841:SF1">
    <property type="entry name" value="DNA METHYLTRANSFERASE A"/>
    <property type="match status" value="1"/>
</dbReference>
<dbReference type="RefSeq" id="WP_002752025.1">
    <property type="nucleotide sequence ID" value="NZ_HE972544.1"/>
</dbReference>
<dbReference type="AlphaFoldDB" id="A0A822L4U9"/>
<evidence type="ECO:0000313" key="8">
    <source>
        <dbReference type="Proteomes" id="UP000005806"/>
    </source>
</evidence>
<dbReference type="Gene3D" id="3.40.50.150">
    <property type="entry name" value="Vaccinia Virus protein VP39"/>
    <property type="match status" value="1"/>
</dbReference>
<comment type="caution">
    <text evidence="7">The sequence shown here is derived from an EMBL/GenBank/DDBJ whole genome shotgun (WGS) entry which is preliminary data.</text>
</comment>
<evidence type="ECO:0000256" key="2">
    <source>
        <dbReference type="ARBA" id="ARBA00022603"/>
    </source>
</evidence>
<accession>A0A822L4U9</accession>
<dbReference type="GO" id="GO:0032259">
    <property type="term" value="P:methylation"/>
    <property type="evidence" value="ECO:0007669"/>
    <property type="project" value="UniProtKB-KW"/>
</dbReference>
<evidence type="ECO:0000256" key="4">
    <source>
        <dbReference type="ARBA" id="ARBA00047942"/>
    </source>
</evidence>
<proteinExistence type="predicted"/>
<reference evidence="7 8" key="1">
    <citation type="submission" date="2012-04" db="EMBL/GenBank/DDBJ databases">
        <authorList>
            <person name="Genoscope - CEA"/>
        </authorList>
    </citation>
    <scope>NUCLEOTIDE SEQUENCE [LARGE SCALE GENOMIC DNA]</scope>
    <source>
        <strain evidence="7 8">9432</strain>
    </source>
</reference>